<protein>
    <recommendedName>
        <fullName evidence="3">C2 domain-containing protein</fullName>
    </recommendedName>
</protein>
<gene>
    <name evidence="1" type="ORF">CALVIDRAFT_284031</name>
</gene>
<evidence type="ECO:0008006" key="3">
    <source>
        <dbReference type="Google" id="ProtNLM"/>
    </source>
</evidence>
<dbReference type="AlphaFoldDB" id="A0A167ITI3"/>
<dbReference type="OrthoDB" id="2665447at2759"/>
<name>A0A167ITI3_CALVF</name>
<dbReference type="EMBL" id="KV417305">
    <property type="protein sequence ID" value="KZO92943.1"/>
    <property type="molecule type" value="Genomic_DNA"/>
</dbReference>
<proteinExistence type="predicted"/>
<sequence length="306" mass="34079">MTTPIQTPESSKSLSSIYAYSGVTIQGLPVRGIRKSDAKYFVRLSIDETEVWRSREIRSKESTVVWNKEEDRAEFECAQSENWTVTLYKNHSHGRPVEEVGAVTLRLSSWLEAMTVGRLATGPNTKDAPVLVQLSVQQKETTVPDRAIARPETVDIAEANTSATMPDIPVADPPAGADDIDTAKRYLGDIATALNGLMGKIEVFDTTMLHVSEVHPYLKMSRSAIYSVLMSSEVVKAQQDRDKEITSLIEKMTRIYDFLYDAQGLRDEKARRGVLSRLALQTLECIQFIASCIPQTNFGESSEQRG</sequence>
<evidence type="ECO:0000313" key="1">
    <source>
        <dbReference type="EMBL" id="KZO92943.1"/>
    </source>
</evidence>
<dbReference type="Proteomes" id="UP000076738">
    <property type="component" value="Unassembled WGS sequence"/>
</dbReference>
<accession>A0A167ITI3</accession>
<reference evidence="1 2" key="1">
    <citation type="journal article" date="2016" name="Mol. Biol. Evol.">
        <title>Comparative Genomics of Early-Diverging Mushroom-Forming Fungi Provides Insights into the Origins of Lignocellulose Decay Capabilities.</title>
        <authorList>
            <person name="Nagy L.G."/>
            <person name="Riley R."/>
            <person name="Tritt A."/>
            <person name="Adam C."/>
            <person name="Daum C."/>
            <person name="Floudas D."/>
            <person name="Sun H."/>
            <person name="Yadav J.S."/>
            <person name="Pangilinan J."/>
            <person name="Larsson K.H."/>
            <person name="Matsuura K."/>
            <person name="Barry K."/>
            <person name="Labutti K."/>
            <person name="Kuo R."/>
            <person name="Ohm R.A."/>
            <person name="Bhattacharya S.S."/>
            <person name="Shirouzu T."/>
            <person name="Yoshinaga Y."/>
            <person name="Martin F.M."/>
            <person name="Grigoriev I.V."/>
            <person name="Hibbett D.S."/>
        </authorList>
    </citation>
    <scope>NUCLEOTIDE SEQUENCE [LARGE SCALE GENOMIC DNA]</scope>
    <source>
        <strain evidence="1 2">TUFC12733</strain>
    </source>
</reference>
<dbReference type="STRING" id="1330018.A0A167ITI3"/>
<keyword evidence="2" id="KW-1185">Reference proteome</keyword>
<evidence type="ECO:0000313" key="2">
    <source>
        <dbReference type="Proteomes" id="UP000076738"/>
    </source>
</evidence>
<organism evidence="1 2">
    <name type="scientific">Calocera viscosa (strain TUFC12733)</name>
    <dbReference type="NCBI Taxonomy" id="1330018"/>
    <lineage>
        <taxon>Eukaryota</taxon>
        <taxon>Fungi</taxon>
        <taxon>Dikarya</taxon>
        <taxon>Basidiomycota</taxon>
        <taxon>Agaricomycotina</taxon>
        <taxon>Dacrymycetes</taxon>
        <taxon>Dacrymycetales</taxon>
        <taxon>Dacrymycetaceae</taxon>
        <taxon>Calocera</taxon>
    </lineage>
</organism>